<dbReference type="AlphaFoldDB" id="A0A2P4YEE6"/>
<protein>
    <submittedName>
        <fullName evidence="1">Uncharacterized protein</fullName>
    </submittedName>
</protein>
<reference evidence="1 2" key="1">
    <citation type="journal article" date="2017" name="Genome Biol. Evol.">
        <title>Phytophthora megakarya and P. palmivora, closely related causal agents of cacao black pod rot, underwent increases in genome sizes and gene numbers by different mechanisms.</title>
        <authorList>
            <person name="Ali S.S."/>
            <person name="Shao J."/>
            <person name="Lary D.J."/>
            <person name="Kronmiller B."/>
            <person name="Shen D."/>
            <person name="Strem M.D."/>
            <person name="Amoako-Attah I."/>
            <person name="Akrofi A.Y."/>
            <person name="Begoude B.A."/>
            <person name="Ten Hoopen G.M."/>
            <person name="Coulibaly K."/>
            <person name="Kebe B.I."/>
            <person name="Melnick R.L."/>
            <person name="Guiltinan M.J."/>
            <person name="Tyler B.M."/>
            <person name="Meinhardt L.W."/>
            <person name="Bailey B.A."/>
        </authorList>
    </citation>
    <scope>NUCLEOTIDE SEQUENCE [LARGE SCALE GENOMIC DNA]</scope>
    <source>
        <strain evidence="2">sbr112.9</strain>
    </source>
</reference>
<evidence type="ECO:0000313" key="2">
    <source>
        <dbReference type="Proteomes" id="UP000237271"/>
    </source>
</evidence>
<dbReference type="Proteomes" id="UP000237271">
    <property type="component" value="Unassembled WGS sequence"/>
</dbReference>
<dbReference type="OrthoDB" id="1924189at2759"/>
<comment type="caution">
    <text evidence="1">The sequence shown here is derived from an EMBL/GenBank/DDBJ whole genome shotgun (WGS) entry which is preliminary data.</text>
</comment>
<organism evidence="1 2">
    <name type="scientific">Phytophthora palmivora</name>
    <dbReference type="NCBI Taxonomy" id="4796"/>
    <lineage>
        <taxon>Eukaryota</taxon>
        <taxon>Sar</taxon>
        <taxon>Stramenopiles</taxon>
        <taxon>Oomycota</taxon>
        <taxon>Peronosporomycetes</taxon>
        <taxon>Peronosporales</taxon>
        <taxon>Peronosporaceae</taxon>
        <taxon>Phytophthora</taxon>
    </lineage>
</organism>
<gene>
    <name evidence="1" type="ORF">PHPALM_6731</name>
</gene>
<evidence type="ECO:0000313" key="1">
    <source>
        <dbReference type="EMBL" id="POM76069.1"/>
    </source>
</evidence>
<name>A0A2P4YEE6_9STRA</name>
<accession>A0A2P4YEE6</accession>
<sequence>MLRQIFDMLCRSHPPALGVDSVKFSKLLYEAKIQPKLLSLGDAAFLFASNLTPGLYEMDFGGFVSAVEWVAQQFYSENGAKGTSSPSKTLPGIQHGMMKWQLSRRLGEHNPDDRLLSSLRRFCYETLVHLPSLTSTWYEIMNSWRFERKQQLMKEYALKYCAATRLRATWIGFVTWRIFLHRRQRMRKERQAAIKLQSFVRGRRQYLEYQNIRRITIRIQRRVHARSELRRLRAERAASLGEMDASPSVASAYVEAIECQDSCKA</sequence>
<dbReference type="PROSITE" id="PS50096">
    <property type="entry name" value="IQ"/>
    <property type="match status" value="1"/>
</dbReference>
<keyword evidence="2" id="KW-1185">Reference proteome</keyword>
<dbReference type="EMBL" id="NCKW01003547">
    <property type="protein sequence ID" value="POM76069.1"/>
    <property type="molecule type" value="Genomic_DNA"/>
</dbReference>
<proteinExistence type="predicted"/>